<dbReference type="GeneID" id="36545349"/>
<organism evidence="2 3">
    <name type="scientific">Aspergillus campestris (strain IBT 28561)</name>
    <dbReference type="NCBI Taxonomy" id="1392248"/>
    <lineage>
        <taxon>Eukaryota</taxon>
        <taxon>Fungi</taxon>
        <taxon>Dikarya</taxon>
        <taxon>Ascomycota</taxon>
        <taxon>Pezizomycotina</taxon>
        <taxon>Eurotiomycetes</taxon>
        <taxon>Eurotiomycetidae</taxon>
        <taxon>Eurotiales</taxon>
        <taxon>Aspergillaceae</taxon>
        <taxon>Aspergillus</taxon>
        <taxon>Aspergillus subgen. Circumdati</taxon>
    </lineage>
</organism>
<gene>
    <name evidence="2" type="ORF">P168DRAFT_293509</name>
</gene>
<sequence length="245" mass="27600">MQQHPSAVMTGWKIKGCTVADAAALARNNMAAFWEDPTWILVWPNDITLDFLIEQSTKRQARNLLRSRDDTRHQKAVDPATGAVVGYVRWILPPGHVTAVGGGPMWAEVQVPDVEEEERKHHEQLAASAWWNPREDMDELDVKNNLVKQRILAEKPYISLEYLAVHPEHQGKGIASALVDSGIQYAEKFGLPIFVLAFKAARGIYERLGFKEVDRVIQDDTKYGGQGEYGAYFMVYDVSPKPDEP</sequence>
<dbReference type="PANTHER" id="PTHR42791:SF2">
    <property type="entry name" value="N-ACETYLTRANSFERASE DOMAIN-CONTAINING PROTEIN"/>
    <property type="match status" value="1"/>
</dbReference>
<dbReference type="GO" id="GO:0016747">
    <property type="term" value="F:acyltransferase activity, transferring groups other than amino-acyl groups"/>
    <property type="evidence" value="ECO:0007669"/>
    <property type="project" value="InterPro"/>
</dbReference>
<dbReference type="PROSITE" id="PS51186">
    <property type="entry name" value="GNAT"/>
    <property type="match status" value="1"/>
</dbReference>
<reference evidence="2" key="1">
    <citation type="submission" date="2016-12" db="EMBL/GenBank/DDBJ databases">
        <title>The genomes of Aspergillus section Nigri reveals drivers in fungal speciation.</title>
        <authorList>
            <consortium name="DOE Joint Genome Institute"/>
            <person name="Vesth T.C."/>
            <person name="Nybo J."/>
            <person name="Theobald S."/>
            <person name="Brandl J."/>
            <person name="Frisvad J.C."/>
            <person name="Nielsen K.F."/>
            <person name="Lyhne E.K."/>
            <person name="Kogle M.E."/>
            <person name="Kuo A."/>
            <person name="Riley R."/>
            <person name="Clum A."/>
            <person name="Nolan M."/>
            <person name="Lipzen A."/>
            <person name="Salamov A."/>
            <person name="Henrissat B."/>
            <person name="Wiebenga A."/>
            <person name="De vries R.P."/>
            <person name="Grigoriev I.V."/>
            <person name="Mortensen U.H."/>
            <person name="Andersen M.R."/>
            <person name="Baker S.E."/>
        </authorList>
    </citation>
    <scope>NUCLEOTIDE SEQUENCE</scope>
    <source>
        <strain evidence="2">IBT 28561</strain>
    </source>
</reference>
<protein>
    <submittedName>
        <fullName evidence="2">Acyl-CoA N-acyltransferase</fullName>
    </submittedName>
</protein>
<comment type="caution">
    <text evidence="2">The sequence shown here is derived from an EMBL/GenBank/DDBJ whole genome shotgun (WGS) entry which is preliminary data.</text>
</comment>
<evidence type="ECO:0000313" key="3">
    <source>
        <dbReference type="Proteomes" id="UP000234254"/>
    </source>
</evidence>
<dbReference type="RefSeq" id="XP_024688799.1">
    <property type="nucleotide sequence ID" value="XM_024837825.1"/>
</dbReference>
<dbReference type="CDD" id="cd04301">
    <property type="entry name" value="NAT_SF"/>
    <property type="match status" value="1"/>
</dbReference>
<name>A0A2I1CRH1_ASPC2</name>
<accession>A0A2I1CRH1</accession>
<dbReference type="VEuPathDB" id="FungiDB:P168DRAFT_293509"/>
<feature type="domain" description="N-acetyltransferase" evidence="1">
    <location>
        <begin position="109"/>
        <end position="239"/>
    </location>
</feature>
<dbReference type="Proteomes" id="UP000234254">
    <property type="component" value="Unassembled WGS sequence"/>
</dbReference>
<dbReference type="Pfam" id="PF00583">
    <property type="entry name" value="Acetyltransf_1"/>
    <property type="match status" value="1"/>
</dbReference>
<dbReference type="Gene3D" id="3.40.630.30">
    <property type="match status" value="1"/>
</dbReference>
<keyword evidence="3" id="KW-1185">Reference proteome</keyword>
<dbReference type="InterPro" id="IPR000182">
    <property type="entry name" value="GNAT_dom"/>
</dbReference>
<evidence type="ECO:0000259" key="1">
    <source>
        <dbReference type="PROSITE" id="PS51186"/>
    </source>
</evidence>
<dbReference type="SUPFAM" id="SSF55729">
    <property type="entry name" value="Acyl-CoA N-acyltransferases (Nat)"/>
    <property type="match status" value="1"/>
</dbReference>
<dbReference type="EMBL" id="MSFM01000015">
    <property type="protein sequence ID" value="PKY00205.1"/>
    <property type="molecule type" value="Genomic_DNA"/>
</dbReference>
<dbReference type="InterPro" id="IPR052523">
    <property type="entry name" value="Trichothecene_AcTrans"/>
</dbReference>
<dbReference type="InterPro" id="IPR016181">
    <property type="entry name" value="Acyl_CoA_acyltransferase"/>
</dbReference>
<dbReference type="PANTHER" id="PTHR42791">
    <property type="entry name" value="GNAT FAMILY ACETYLTRANSFERASE"/>
    <property type="match status" value="1"/>
</dbReference>
<dbReference type="OrthoDB" id="61113at2759"/>
<dbReference type="AlphaFoldDB" id="A0A2I1CRH1"/>
<evidence type="ECO:0000313" key="2">
    <source>
        <dbReference type="EMBL" id="PKY00205.1"/>
    </source>
</evidence>
<proteinExistence type="predicted"/>